<evidence type="ECO:0000313" key="3">
    <source>
        <dbReference type="Proteomes" id="UP000037084"/>
    </source>
</evidence>
<dbReference type="Proteomes" id="UP000037084">
    <property type="component" value="Unassembled WGS sequence"/>
</dbReference>
<sequence length="1255" mass="135802">MLSELFDHAFGLPDDTDPDTYGAAWEAVMTHPGFPALSVPARWSTLISVGTNRLNRHLEDGRIEDLAGALTCLESALRLPSVPAGKRAMASFNLFRAQECRYVLSRESEDLLTAVRTLWSLVDQDLPGTSARAICLEVCGLIDQHTGEHTGERTGERTGPLLDLRRAGLERLLTDPADPDLPRYQLALALQFATTYDGSPADHRALVARAVRLAADAEGRLPEGQERRTATGLLARLRDLLDWIEENAPAERPPEDPRRMSVFEFSDSLQAVPDHDERLSRIREALATNSYEASGTAWVLLNMLLAEEVLAPRTNGKIDTEEAITALRAILDLPESAELGVTLGLRVNLGHAYDRRRDGDPGANAAEALAIFEQCAAEVTADHPHYPSVVSALARALLDAATTSGRFESVERAIALCRDALGSLPADAEPAVRAGLLNTVVRLLPLRAAGDPEQNAEEAIRTAHEALDLLDPVTDAVQRGDIHHNLGRLYRDRLAEGREANLWRAIEHYRASLTAQPKHEMPMDWAMSQISLGVAYSMMRGRDVEATQRLAIQAFMAAQSVFTLEEHPWDWANAEFNLGVALGDPEVPAEPDPERAIAHLTSCLQVFTQESTPRQWALTQSFLGVMRWQTGEPEQLRAAAVHFRAALRVLTLENSPRDWASIQVNLAQLEPTEDRAVHEDTIRTLAERGRSGDAFKAAMVYLRFLAERRDWGAAADAGAWAAELHEGLYQDALLRQSRHMEQRAAAGDMLGIVTVMVRAGRTQDAVLLLERTLARELGETLQQDQDVLRSARDGDPEAFDAYRAACDRLAALGGVERSLPAAGFGTADVERLQLSLVRAIAKARGERDDALARLTAAAEALRPPGLGELSAAVPPHRPLVYVYGSAEVVRLLLVRRDGEGGLDIDSRIVDRRDVPAGGDPGPLLHSGLTAALAGWLRDTGAEEVTLVPCGPLAGLPLHSFVHDGRCLLDEFAVSYAPSAAVLARRPAARPGPPVLAAVGDPTNDLPYAAAEAAAVGVLLPWSRHTVRHGAAALAPVFLKEDVPGATHVHLACHGSFEQESPLESAFLLTGGTRMTLRSIMAGRAFRGVRLVFASACRTASTDAFLPDEAIGLASGLLQAGAREVIAALWNVNDLATMLIATRFYRELDSGTSDGAADGTSEGAAGGASVGAGRALRTAQLWLRDSTAEQLSRWCAELLAAVPDEPTRARLREAVAFLDSRPPRTACYAETRFWAAFVHLGGSEPARMRPPPATRE</sequence>
<comment type="caution">
    <text evidence="2">The sequence shown here is derived from an EMBL/GenBank/DDBJ whole genome shotgun (WGS) entry which is preliminary data.</text>
</comment>
<dbReference type="InterPro" id="IPR011990">
    <property type="entry name" value="TPR-like_helical_dom_sf"/>
</dbReference>
<dbReference type="OrthoDB" id="4331905at2"/>
<protein>
    <recommendedName>
        <fullName evidence="1">CHAT domain-containing protein</fullName>
    </recommendedName>
</protein>
<dbReference type="PATRIC" id="fig|1961.12.peg.5640"/>
<dbReference type="PANTHER" id="PTHR10098">
    <property type="entry name" value="RAPSYN-RELATED"/>
    <property type="match status" value="1"/>
</dbReference>
<dbReference type="Pfam" id="PF12770">
    <property type="entry name" value="CHAT"/>
    <property type="match status" value="1"/>
</dbReference>
<accession>A0A0L8M9Z6</accession>
<dbReference type="InterPro" id="IPR024983">
    <property type="entry name" value="CHAT_dom"/>
</dbReference>
<proteinExistence type="predicted"/>
<evidence type="ECO:0000313" key="2">
    <source>
        <dbReference type="EMBL" id="KOG47195.1"/>
    </source>
</evidence>
<dbReference type="AlphaFoldDB" id="A0A0L8M9Z6"/>
<name>A0A0L8M9Z6_STRVG</name>
<feature type="domain" description="CHAT" evidence="1">
    <location>
        <begin position="924"/>
        <end position="1240"/>
    </location>
</feature>
<dbReference type="Gene3D" id="1.25.40.10">
    <property type="entry name" value="Tetratricopeptide repeat domain"/>
    <property type="match status" value="1"/>
</dbReference>
<dbReference type="EMBL" id="LGUV01000342">
    <property type="protein sequence ID" value="KOG47195.1"/>
    <property type="molecule type" value="Genomic_DNA"/>
</dbReference>
<dbReference type="RefSeq" id="WP_053174132.1">
    <property type="nucleotide sequence ID" value="NZ_LGUV01000342.1"/>
</dbReference>
<organism evidence="2 3">
    <name type="scientific">Streptomyces virginiae</name>
    <name type="common">Streptomyces cinnamonensis</name>
    <dbReference type="NCBI Taxonomy" id="1961"/>
    <lineage>
        <taxon>Bacteria</taxon>
        <taxon>Bacillati</taxon>
        <taxon>Actinomycetota</taxon>
        <taxon>Actinomycetes</taxon>
        <taxon>Kitasatosporales</taxon>
        <taxon>Streptomycetaceae</taxon>
        <taxon>Streptomyces</taxon>
    </lineage>
</organism>
<reference evidence="3" key="1">
    <citation type="submission" date="2015-07" db="EMBL/GenBank/DDBJ databases">
        <authorList>
            <consortium name="Consortium for Microbial Forensics and Genomics (microFORGE)"/>
            <person name="Knight B.M."/>
            <person name="Roberts D.P."/>
            <person name="Lin D."/>
            <person name="Hari K."/>
            <person name="Fletcher J."/>
            <person name="Melcher U."/>
            <person name="Blagden T."/>
            <person name="Winegar R.A."/>
        </authorList>
    </citation>
    <scope>NUCLEOTIDE SEQUENCE [LARGE SCALE GENOMIC DNA]</scope>
    <source>
        <strain evidence="3">NRRL B-1447</strain>
    </source>
</reference>
<gene>
    <name evidence="2" type="ORF">ADK75_25170</name>
</gene>
<evidence type="ECO:0000259" key="1">
    <source>
        <dbReference type="Pfam" id="PF12770"/>
    </source>
</evidence>